<dbReference type="KEGG" id="dia:Dtpsy_1865"/>
<evidence type="ECO:0000313" key="3">
    <source>
        <dbReference type="Proteomes" id="UP000000450"/>
    </source>
</evidence>
<feature type="region of interest" description="Disordered" evidence="1">
    <location>
        <begin position="132"/>
        <end position="305"/>
    </location>
</feature>
<evidence type="ECO:0000313" key="2">
    <source>
        <dbReference type="EMBL" id="ACM33322.1"/>
    </source>
</evidence>
<reference evidence="2 3" key="1">
    <citation type="journal article" date="2010" name="J. Bacteriol.">
        <title>Completed genome sequence of the anaerobic iron-oxidizing bacterium Acidovorax ebreus strain TPSY.</title>
        <authorList>
            <person name="Byrne-Bailey K.G."/>
            <person name="Weber K.A."/>
            <person name="Chair A.H."/>
            <person name="Bose S."/>
            <person name="Knox T."/>
            <person name="Spanbauer T.L."/>
            <person name="Chertkov O."/>
            <person name="Coates J.D."/>
        </authorList>
    </citation>
    <scope>NUCLEOTIDE SEQUENCE [LARGE SCALE GENOMIC DNA]</scope>
    <source>
        <strain evidence="2 3">TPSY</strain>
    </source>
</reference>
<dbReference type="Proteomes" id="UP000000450">
    <property type="component" value="Chromosome"/>
</dbReference>
<protein>
    <submittedName>
        <fullName evidence="2">Uncharacterized protein</fullName>
    </submittedName>
</protein>
<feature type="compositionally biased region" description="Low complexity" evidence="1">
    <location>
        <begin position="1"/>
        <end position="22"/>
    </location>
</feature>
<keyword evidence="3" id="KW-1185">Reference proteome</keyword>
<dbReference type="EMBL" id="CP001392">
    <property type="protein sequence ID" value="ACM33322.1"/>
    <property type="molecule type" value="Genomic_DNA"/>
</dbReference>
<organism evidence="2 3">
    <name type="scientific">Acidovorax ebreus (strain TPSY)</name>
    <name type="common">Diaphorobacter sp. (strain TPSY)</name>
    <dbReference type="NCBI Taxonomy" id="535289"/>
    <lineage>
        <taxon>Bacteria</taxon>
        <taxon>Pseudomonadati</taxon>
        <taxon>Pseudomonadota</taxon>
        <taxon>Betaproteobacteria</taxon>
        <taxon>Burkholderiales</taxon>
        <taxon>Comamonadaceae</taxon>
        <taxon>Diaphorobacter</taxon>
    </lineage>
</organism>
<feature type="compositionally biased region" description="Polar residues" evidence="1">
    <location>
        <begin position="192"/>
        <end position="223"/>
    </location>
</feature>
<accession>A0A9J9QBF9</accession>
<evidence type="ECO:0000256" key="1">
    <source>
        <dbReference type="SAM" id="MobiDB-lite"/>
    </source>
</evidence>
<feature type="region of interest" description="Disordered" evidence="1">
    <location>
        <begin position="1"/>
        <end position="27"/>
    </location>
</feature>
<sequence length="305" mass="31813">MCSTTSSGSTTRLGGTRRSATSAQYSSNKLKELRSVSRIPAAAHLLVRQAAMFGQLMAGARQALCVTGRDAQRHGQGREAPGLVSVSTTCRSGDINRFDITGDRKLTSDLMAPMISASYQFDYRLISCPTPSGSGPTLKQQPASGPQPSASASMPSSAFVSMPTSTAQASPPRKPALPGRPLKASDDAQGSMKPSSRPLQIKPLTTTGNRSDMTRSGSSSIQTPRCGPGMTRSPHGTVAEMKSSAKTGTTPASNRSNAIRASLRPNTGPRGSVPPMQSQDASWRKASGAASVEADAQYQQIDGGR</sequence>
<gene>
    <name evidence="2" type="ordered locus">Dtpsy_1865</name>
</gene>
<feature type="compositionally biased region" description="Low complexity" evidence="1">
    <location>
        <begin position="140"/>
        <end position="158"/>
    </location>
</feature>
<name>A0A9J9QBF9_ACIET</name>
<proteinExistence type="predicted"/>
<feature type="compositionally biased region" description="Polar residues" evidence="1">
    <location>
        <begin position="244"/>
        <end position="259"/>
    </location>
</feature>
<dbReference type="AlphaFoldDB" id="A0A9J9QBF9"/>